<organism evidence="1 2">
    <name type="scientific">Panagrolaimus sp. PS1159</name>
    <dbReference type="NCBI Taxonomy" id="55785"/>
    <lineage>
        <taxon>Eukaryota</taxon>
        <taxon>Metazoa</taxon>
        <taxon>Ecdysozoa</taxon>
        <taxon>Nematoda</taxon>
        <taxon>Chromadorea</taxon>
        <taxon>Rhabditida</taxon>
        <taxon>Tylenchina</taxon>
        <taxon>Panagrolaimomorpha</taxon>
        <taxon>Panagrolaimoidea</taxon>
        <taxon>Panagrolaimidae</taxon>
        <taxon>Panagrolaimus</taxon>
    </lineage>
</organism>
<accession>A0AC35GLI8</accession>
<dbReference type="WBParaSite" id="PS1159_v2.g6417.t1">
    <property type="protein sequence ID" value="PS1159_v2.g6417.t1"/>
    <property type="gene ID" value="PS1159_v2.g6417"/>
</dbReference>
<evidence type="ECO:0000313" key="2">
    <source>
        <dbReference type="WBParaSite" id="PS1159_v2.g6417.t1"/>
    </source>
</evidence>
<proteinExistence type="predicted"/>
<evidence type="ECO:0000313" key="1">
    <source>
        <dbReference type="Proteomes" id="UP000887580"/>
    </source>
</evidence>
<sequence length="293" mass="33507">SAKALFNIEVLIFVTERLQEKRNNLISEHVIYTIESIEKDVKLSGEVVKCGNVSNTVILEPLSFSMQSFCMMLPMHVCFNKQMIIEHCGEFLQRELMLGRRRTTKLTDIFQVIQPDDIAMSFKGIQSCLNSLFIFQVKPNLERNQTLTKDIHPLPLSLKGQMILVNGGQNMLFIGSLNVSTIRGLVDSNVFISDMQMHDVTRDLIMLNQSRICQQELNKKLEETVKQMRKLAEELEIKKAQTDHLLFACIPPEIAIELRKTHNVPAQEYAEATCLMLDMPYFSIINSQCAPKD</sequence>
<protein>
    <submittedName>
        <fullName evidence="2">Guanylate cyclase</fullName>
    </submittedName>
</protein>
<name>A0AC35GLI8_9BILA</name>
<reference evidence="2" key="1">
    <citation type="submission" date="2022-11" db="UniProtKB">
        <authorList>
            <consortium name="WormBaseParasite"/>
        </authorList>
    </citation>
    <scope>IDENTIFICATION</scope>
</reference>
<dbReference type="Proteomes" id="UP000887580">
    <property type="component" value="Unplaced"/>
</dbReference>